<evidence type="ECO:0000313" key="3">
    <source>
        <dbReference type="Proteomes" id="UP000604825"/>
    </source>
</evidence>
<dbReference type="Proteomes" id="UP000604825">
    <property type="component" value="Unassembled WGS sequence"/>
</dbReference>
<dbReference type="InterPro" id="IPR050466">
    <property type="entry name" value="Carboxylest/Gibb_receptor"/>
</dbReference>
<comment type="caution">
    <text evidence="2">The sequence shown here is derived from an EMBL/GenBank/DDBJ whole genome shotgun (WGS) entry which is preliminary data.</text>
</comment>
<organism evidence="2 3">
    <name type="scientific">Miscanthus lutarioriparius</name>
    <dbReference type="NCBI Taxonomy" id="422564"/>
    <lineage>
        <taxon>Eukaryota</taxon>
        <taxon>Viridiplantae</taxon>
        <taxon>Streptophyta</taxon>
        <taxon>Embryophyta</taxon>
        <taxon>Tracheophyta</taxon>
        <taxon>Spermatophyta</taxon>
        <taxon>Magnoliopsida</taxon>
        <taxon>Liliopsida</taxon>
        <taxon>Poales</taxon>
        <taxon>Poaceae</taxon>
        <taxon>PACMAD clade</taxon>
        <taxon>Panicoideae</taxon>
        <taxon>Andropogonodae</taxon>
        <taxon>Andropogoneae</taxon>
        <taxon>Saccharinae</taxon>
        <taxon>Miscanthus</taxon>
    </lineage>
</organism>
<sequence length="336" mass="35920">MAAADPDTEVQAEFPPLVRQYKSGRVERFFNPAPLPAGTDPAMGVVSKDVVVDPATGLWARLFLPPGSHGKKQQLPVVVYYHGGAYVIGSAADPWTHTYLNALVAKAGVLAVALEYRLAPEHPLPASYEDSWEGLKWVATHAAAAAAAAAAVGGGPVEPWLTEHGDFSRVFLAGASAGGTIAHYVAVRAGEQQGQGDILGMRVIGLLIVHPYFSGAADIGDEGTTGKQRKAQADAFWRFLYPGSPGLDDPLSNPFSEAAGGSAARVAAERVLVCVAEKDNLRDRGVWYYESLKASGYPGEVELLESKGEGHIFYCMNPLCDRAREMEERVLSFLRK</sequence>
<dbReference type="AlphaFoldDB" id="A0A811S4P9"/>
<dbReference type="EMBL" id="CAJGYO010000018">
    <property type="protein sequence ID" value="CAD6337242.1"/>
    <property type="molecule type" value="Genomic_DNA"/>
</dbReference>
<reference evidence="2" key="1">
    <citation type="submission" date="2020-10" db="EMBL/GenBank/DDBJ databases">
        <authorList>
            <person name="Han B."/>
            <person name="Lu T."/>
            <person name="Zhao Q."/>
            <person name="Huang X."/>
            <person name="Zhao Y."/>
        </authorList>
    </citation>
    <scope>NUCLEOTIDE SEQUENCE</scope>
</reference>
<evidence type="ECO:0000259" key="1">
    <source>
        <dbReference type="Pfam" id="PF07859"/>
    </source>
</evidence>
<name>A0A811S4P9_9POAL</name>
<dbReference type="GO" id="GO:0016787">
    <property type="term" value="F:hydrolase activity"/>
    <property type="evidence" value="ECO:0007669"/>
    <property type="project" value="InterPro"/>
</dbReference>
<dbReference type="PANTHER" id="PTHR23024:SF541">
    <property type="entry name" value="OS06G0214800 PROTEIN"/>
    <property type="match status" value="1"/>
</dbReference>
<gene>
    <name evidence="2" type="ORF">NCGR_LOCUS61340</name>
</gene>
<dbReference type="InterPro" id="IPR029058">
    <property type="entry name" value="AB_hydrolase_fold"/>
</dbReference>
<proteinExistence type="predicted"/>
<dbReference type="Pfam" id="PF07859">
    <property type="entry name" value="Abhydrolase_3"/>
    <property type="match status" value="1"/>
</dbReference>
<protein>
    <recommendedName>
        <fullName evidence="1">Alpha/beta hydrolase fold-3 domain-containing protein</fullName>
    </recommendedName>
</protein>
<dbReference type="SUPFAM" id="SSF53474">
    <property type="entry name" value="alpha/beta-Hydrolases"/>
    <property type="match status" value="1"/>
</dbReference>
<dbReference type="Gene3D" id="3.40.50.1820">
    <property type="entry name" value="alpha/beta hydrolase"/>
    <property type="match status" value="1"/>
</dbReference>
<accession>A0A811S4P9</accession>
<keyword evidence="3" id="KW-1185">Reference proteome</keyword>
<dbReference type="PANTHER" id="PTHR23024">
    <property type="entry name" value="ARYLACETAMIDE DEACETYLASE"/>
    <property type="match status" value="1"/>
</dbReference>
<evidence type="ECO:0000313" key="2">
    <source>
        <dbReference type="EMBL" id="CAD6337242.1"/>
    </source>
</evidence>
<dbReference type="InterPro" id="IPR013094">
    <property type="entry name" value="AB_hydrolase_3"/>
</dbReference>
<dbReference type="OrthoDB" id="408631at2759"/>
<feature type="domain" description="Alpha/beta hydrolase fold-3" evidence="1">
    <location>
        <begin position="78"/>
        <end position="314"/>
    </location>
</feature>